<protein>
    <submittedName>
        <fullName evidence="1">Uncharacterized protein</fullName>
    </submittedName>
</protein>
<evidence type="ECO:0000313" key="1">
    <source>
        <dbReference type="EMBL" id="TNV84831.1"/>
    </source>
</evidence>
<sequence length="151" mass="17590">MILMRNYFQNRHLIRSNINSSKIYQERKLQLYYKTKIKAQVGAPQAVGPCRIKIIQTFSVAPQYQMEHRSSVPQGSFRPLISTTLTTPIHNYRAPFQNDRWEEEAERQQVPLNRPRVARLWGCLQSAWAEGSSQLLQACSSHKSRREMLSS</sequence>
<keyword evidence="2" id="KW-1185">Reference proteome</keyword>
<reference evidence="1" key="1">
    <citation type="submission" date="2019-06" db="EMBL/GenBank/DDBJ databases">
        <authorList>
            <person name="Zheng W."/>
        </authorList>
    </citation>
    <scope>NUCLEOTIDE SEQUENCE</scope>
    <source>
        <strain evidence="1">QDHG01</strain>
    </source>
</reference>
<organism evidence="1 2">
    <name type="scientific">Halteria grandinella</name>
    <dbReference type="NCBI Taxonomy" id="5974"/>
    <lineage>
        <taxon>Eukaryota</taxon>
        <taxon>Sar</taxon>
        <taxon>Alveolata</taxon>
        <taxon>Ciliophora</taxon>
        <taxon>Intramacronucleata</taxon>
        <taxon>Spirotrichea</taxon>
        <taxon>Stichotrichia</taxon>
        <taxon>Sporadotrichida</taxon>
        <taxon>Halteriidae</taxon>
        <taxon>Halteria</taxon>
    </lineage>
</organism>
<evidence type="ECO:0000313" key="2">
    <source>
        <dbReference type="Proteomes" id="UP000785679"/>
    </source>
</evidence>
<name>A0A8J8T808_HALGN</name>
<comment type="caution">
    <text evidence="1">The sequence shown here is derived from an EMBL/GenBank/DDBJ whole genome shotgun (WGS) entry which is preliminary data.</text>
</comment>
<accession>A0A8J8T808</accession>
<gene>
    <name evidence="1" type="ORF">FGO68_gene4287</name>
</gene>
<dbReference type="EMBL" id="RRYP01002386">
    <property type="protein sequence ID" value="TNV84831.1"/>
    <property type="molecule type" value="Genomic_DNA"/>
</dbReference>
<dbReference type="Proteomes" id="UP000785679">
    <property type="component" value="Unassembled WGS sequence"/>
</dbReference>
<dbReference type="AlphaFoldDB" id="A0A8J8T808"/>
<proteinExistence type="predicted"/>